<dbReference type="InterPro" id="IPR044922">
    <property type="entry name" value="DUF2063_N_sf"/>
</dbReference>
<dbReference type="Gene3D" id="1.10.150.690">
    <property type="entry name" value="DUF2063"/>
    <property type="match status" value="1"/>
</dbReference>
<dbReference type="Proteomes" id="UP000528457">
    <property type="component" value="Unassembled WGS sequence"/>
</dbReference>
<dbReference type="EMBL" id="JACHHT010000002">
    <property type="protein sequence ID" value="MBB6522451.1"/>
    <property type="molecule type" value="Genomic_DNA"/>
</dbReference>
<reference evidence="2 3" key="1">
    <citation type="submission" date="2020-08" db="EMBL/GenBank/DDBJ databases">
        <title>Genomic Encyclopedia of Type Strains, Phase IV (KMG-IV): sequencing the most valuable type-strain genomes for metagenomic binning, comparative biology and taxonomic classification.</title>
        <authorList>
            <person name="Goeker M."/>
        </authorList>
    </citation>
    <scope>NUCLEOTIDE SEQUENCE [LARGE SCALE GENOMIC DNA]</scope>
    <source>
        <strain evidence="2 3">DSM 22368</strain>
    </source>
</reference>
<dbReference type="InParanoid" id="A0A7X0MW80"/>
<dbReference type="RefSeq" id="WP_166845867.1">
    <property type="nucleotide sequence ID" value="NZ_JAAONY010000002.1"/>
</dbReference>
<dbReference type="Pfam" id="PF09836">
    <property type="entry name" value="DUF2063"/>
    <property type="match status" value="1"/>
</dbReference>
<dbReference type="Gene3D" id="3.90.930.50">
    <property type="match status" value="1"/>
</dbReference>
<evidence type="ECO:0000313" key="2">
    <source>
        <dbReference type="EMBL" id="MBB6522451.1"/>
    </source>
</evidence>
<protein>
    <recommendedName>
        <fullName evidence="1">Putative DNA-binding domain-containing protein</fullName>
    </recommendedName>
</protein>
<gene>
    <name evidence="2" type="ORF">HNR48_002736</name>
</gene>
<feature type="domain" description="Putative DNA-binding" evidence="1">
    <location>
        <begin position="6"/>
        <end position="98"/>
    </location>
</feature>
<sequence length="259" mass="29504">MADLQQRQAQMMAYLLHGDNQIAEHVTSNERIDGNQRLEIYSNGYRLRLQETLAVDHDVLASYMGDEAFASLCERFIEASPSRHKSLRHFADTLPEFLAERYGEYPQLAELAAFERALMFSFDAEDKAPLPADFLQRLAPEEWPACELSWHPSLHIFASAYNTVPIWQSLKQEQVPPAPVEQKSLWAIWRNAERLTQFRSLQGSEHSLLRALANGENLSHACEHLLDFMPEEEIPGFLQSSLQGYIASGMLCAATKRNI</sequence>
<evidence type="ECO:0000313" key="3">
    <source>
        <dbReference type="Proteomes" id="UP000528457"/>
    </source>
</evidence>
<organism evidence="2 3">
    <name type="scientific">Pseudoteredinibacter isoporae</name>
    <dbReference type="NCBI Taxonomy" id="570281"/>
    <lineage>
        <taxon>Bacteria</taxon>
        <taxon>Pseudomonadati</taxon>
        <taxon>Pseudomonadota</taxon>
        <taxon>Gammaproteobacteria</taxon>
        <taxon>Cellvibrionales</taxon>
        <taxon>Cellvibrionaceae</taxon>
        <taxon>Pseudoteredinibacter</taxon>
    </lineage>
</organism>
<accession>A0A7X0MW80</accession>
<evidence type="ECO:0000259" key="1">
    <source>
        <dbReference type="Pfam" id="PF09836"/>
    </source>
</evidence>
<dbReference type="AlphaFoldDB" id="A0A7X0MW80"/>
<name>A0A7X0MW80_9GAMM</name>
<comment type="caution">
    <text evidence="2">The sequence shown here is derived from an EMBL/GenBank/DDBJ whole genome shotgun (WGS) entry which is preliminary data.</text>
</comment>
<dbReference type="InterPro" id="IPR018640">
    <property type="entry name" value="DUF2063"/>
</dbReference>
<keyword evidence="3" id="KW-1185">Reference proteome</keyword>
<proteinExistence type="predicted"/>